<keyword evidence="3" id="KW-1185">Reference proteome</keyword>
<evidence type="ECO:0000313" key="3">
    <source>
        <dbReference type="Proteomes" id="UP001443914"/>
    </source>
</evidence>
<organism evidence="2 3">
    <name type="scientific">Saponaria officinalis</name>
    <name type="common">Common soapwort</name>
    <name type="synonym">Lychnis saponaria</name>
    <dbReference type="NCBI Taxonomy" id="3572"/>
    <lineage>
        <taxon>Eukaryota</taxon>
        <taxon>Viridiplantae</taxon>
        <taxon>Streptophyta</taxon>
        <taxon>Embryophyta</taxon>
        <taxon>Tracheophyta</taxon>
        <taxon>Spermatophyta</taxon>
        <taxon>Magnoliopsida</taxon>
        <taxon>eudicotyledons</taxon>
        <taxon>Gunneridae</taxon>
        <taxon>Pentapetalae</taxon>
        <taxon>Caryophyllales</taxon>
        <taxon>Caryophyllaceae</taxon>
        <taxon>Caryophylleae</taxon>
        <taxon>Saponaria</taxon>
    </lineage>
</organism>
<reference evidence="2" key="1">
    <citation type="submission" date="2024-03" db="EMBL/GenBank/DDBJ databases">
        <title>WGS assembly of Saponaria officinalis var. Norfolk2.</title>
        <authorList>
            <person name="Jenkins J."/>
            <person name="Shu S."/>
            <person name="Grimwood J."/>
            <person name="Barry K."/>
            <person name="Goodstein D."/>
            <person name="Schmutz J."/>
            <person name="Leebens-Mack J."/>
            <person name="Osbourn A."/>
        </authorList>
    </citation>
    <scope>NUCLEOTIDE SEQUENCE [LARGE SCALE GENOMIC DNA]</scope>
    <source>
        <strain evidence="2">JIC</strain>
    </source>
</reference>
<gene>
    <name evidence="2" type="ORF">RND81_14G242100</name>
</gene>
<feature type="chain" id="PRO_5043957140" evidence="1">
    <location>
        <begin position="27"/>
        <end position="81"/>
    </location>
</feature>
<keyword evidence="1" id="KW-0732">Signal</keyword>
<sequence>MEATISFKSMIVLVLLMGLSFYTMTGESRTMVTNEVGTQRSLLSEMEINQTCTVDSECTQLDCHRCPASCINGNCACGCPP</sequence>
<protein>
    <submittedName>
        <fullName evidence="2">Uncharacterized protein</fullName>
    </submittedName>
</protein>
<comment type="caution">
    <text evidence="2">The sequence shown here is derived from an EMBL/GenBank/DDBJ whole genome shotgun (WGS) entry which is preliminary data.</text>
</comment>
<dbReference type="AlphaFoldDB" id="A0AAW1H1F6"/>
<name>A0AAW1H1F6_SAPOF</name>
<evidence type="ECO:0000313" key="2">
    <source>
        <dbReference type="EMBL" id="KAK9667239.1"/>
    </source>
</evidence>
<accession>A0AAW1H1F6</accession>
<dbReference type="Proteomes" id="UP001443914">
    <property type="component" value="Unassembled WGS sequence"/>
</dbReference>
<evidence type="ECO:0000256" key="1">
    <source>
        <dbReference type="SAM" id="SignalP"/>
    </source>
</evidence>
<proteinExistence type="predicted"/>
<dbReference type="EMBL" id="JBDFQZ010000014">
    <property type="protein sequence ID" value="KAK9667239.1"/>
    <property type="molecule type" value="Genomic_DNA"/>
</dbReference>
<feature type="signal peptide" evidence="1">
    <location>
        <begin position="1"/>
        <end position="26"/>
    </location>
</feature>